<proteinExistence type="predicted"/>
<evidence type="ECO:0000256" key="8">
    <source>
        <dbReference type="ARBA" id="ARBA00048679"/>
    </source>
</evidence>
<feature type="domain" description="Protein kinase" evidence="10">
    <location>
        <begin position="142"/>
        <end position="507"/>
    </location>
</feature>
<evidence type="ECO:0000256" key="4">
    <source>
        <dbReference type="ARBA" id="ARBA00022741"/>
    </source>
</evidence>
<dbReference type="Pfam" id="PF00069">
    <property type="entry name" value="Pkinase"/>
    <property type="match status" value="1"/>
</dbReference>
<feature type="binding site" evidence="9">
    <location>
        <position position="179"/>
    </location>
    <ligand>
        <name>ATP</name>
        <dbReference type="ChEBI" id="CHEBI:30616"/>
    </ligand>
</feature>
<dbReference type="OrthoDB" id="3638488at2759"/>
<dbReference type="GO" id="GO:0004674">
    <property type="term" value="F:protein serine/threonine kinase activity"/>
    <property type="evidence" value="ECO:0007669"/>
    <property type="project" value="UniProtKB-KW"/>
</dbReference>
<dbReference type="EMBL" id="MCFK01001316">
    <property type="protein sequence ID" value="RKF65082.1"/>
    <property type="molecule type" value="Genomic_DNA"/>
</dbReference>
<dbReference type="Gene3D" id="3.30.200.20">
    <property type="entry name" value="Phosphorylase Kinase, domain 1"/>
    <property type="match status" value="2"/>
</dbReference>
<comment type="catalytic activity">
    <reaction evidence="8">
        <text>L-seryl-[protein] + ATP = O-phospho-L-seryl-[protein] + ADP + H(+)</text>
        <dbReference type="Rhea" id="RHEA:17989"/>
        <dbReference type="Rhea" id="RHEA-COMP:9863"/>
        <dbReference type="Rhea" id="RHEA-COMP:11604"/>
        <dbReference type="ChEBI" id="CHEBI:15378"/>
        <dbReference type="ChEBI" id="CHEBI:29999"/>
        <dbReference type="ChEBI" id="CHEBI:30616"/>
        <dbReference type="ChEBI" id="CHEBI:83421"/>
        <dbReference type="ChEBI" id="CHEBI:456216"/>
        <dbReference type="EC" id="2.7.11.1"/>
    </reaction>
</comment>
<evidence type="ECO:0000313" key="13">
    <source>
        <dbReference type="Proteomes" id="UP000286134"/>
    </source>
</evidence>
<dbReference type="SUPFAM" id="SSF56112">
    <property type="entry name" value="Protein kinase-like (PK-like)"/>
    <property type="match status" value="1"/>
</dbReference>
<evidence type="ECO:0000256" key="5">
    <source>
        <dbReference type="ARBA" id="ARBA00022777"/>
    </source>
</evidence>
<evidence type="ECO:0000259" key="11">
    <source>
        <dbReference type="PROSITE" id="PS51285"/>
    </source>
</evidence>
<protein>
    <recommendedName>
        <fullName evidence="1">non-specific serine/threonine protein kinase</fullName>
        <ecNumber evidence="1">2.7.11.1</ecNumber>
    </recommendedName>
</protein>
<dbReference type="Proteomes" id="UP000286134">
    <property type="component" value="Unassembled WGS sequence"/>
</dbReference>
<dbReference type="GO" id="GO:0035556">
    <property type="term" value="P:intracellular signal transduction"/>
    <property type="evidence" value="ECO:0007669"/>
    <property type="project" value="TreeGrafter"/>
</dbReference>
<keyword evidence="13" id="KW-1185">Reference proteome</keyword>
<evidence type="ECO:0000256" key="7">
    <source>
        <dbReference type="ARBA" id="ARBA00047899"/>
    </source>
</evidence>
<dbReference type="AlphaFoldDB" id="A0A420I603"/>
<sequence>MKVDRSCYPSPGNNFFITRSVVGEGSSRECLLTPIEEDTNLEVQRTNPLPRAFITVEKVALAKIYLERYYEDLHSCYITSRSTRRHQVEMFLCRNQGLTALEKLEIRQSLVRDESEHLRHSRVMKSRRISSIKEEDVVSSAYEVIRILGKGSFGVVRLVRLKSNDWNAFEPNQISSPKKREVFAMKVIRKSNMLLNSQEGHLHAERDFFVAAEGSRWVVPLIASFQDKDNLYLVMEYMPGGDFLGLLIRENILSEPVAKWYIAEMILCIEEAHNLHWIHRDIKPDNFLISASGHLKISDFGLAFNGHWSHNQSYFNNHRYSLITKLGLDVDGDSIDRMEGNNVAAALKTAQVMASGKERHQVGATINNSNDDDLNWRNKDSNRSFARSVVGTSQYMAPEVCLFGQTPFIADDGGRQQTKMNIVSHKSEFKIPQRPVISRKCQDLLRSIIQEKETRLCSRKYCTKEQIGNGKQIQDLAGRYVYPNDAEDIKAHKWFRDIPWDRLHLTIPPVVPKLKSIEDTCYFDEEGSVSDFSESVNEVSHTQEDIASILGQFNQEIQILTQGYLESPHDSTKLKEIEKEIDQLAIPDTHKQYLKKVVRLYGKKERKRPRDIILRDKMIGPMALNIRKEGAFLGYTYRRFNPVQYNVGGIFRRDHSSTFKRAKISCVP</sequence>
<evidence type="ECO:0000256" key="2">
    <source>
        <dbReference type="ARBA" id="ARBA00022527"/>
    </source>
</evidence>
<evidence type="ECO:0000256" key="6">
    <source>
        <dbReference type="ARBA" id="ARBA00022840"/>
    </source>
</evidence>
<evidence type="ECO:0000256" key="9">
    <source>
        <dbReference type="PROSITE-ProRule" id="PRU10141"/>
    </source>
</evidence>
<dbReference type="PROSITE" id="PS51285">
    <property type="entry name" value="AGC_KINASE_CTER"/>
    <property type="match status" value="1"/>
</dbReference>
<evidence type="ECO:0000256" key="1">
    <source>
        <dbReference type="ARBA" id="ARBA00012513"/>
    </source>
</evidence>
<comment type="catalytic activity">
    <reaction evidence="7">
        <text>L-threonyl-[protein] + ATP = O-phospho-L-threonyl-[protein] + ADP + H(+)</text>
        <dbReference type="Rhea" id="RHEA:46608"/>
        <dbReference type="Rhea" id="RHEA-COMP:11060"/>
        <dbReference type="Rhea" id="RHEA-COMP:11605"/>
        <dbReference type="ChEBI" id="CHEBI:15378"/>
        <dbReference type="ChEBI" id="CHEBI:30013"/>
        <dbReference type="ChEBI" id="CHEBI:30616"/>
        <dbReference type="ChEBI" id="CHEBI:61977"/>
        <dbReference type="ChEBI" id="CHEBI:456216"/>
        <dbReference type="EC" id="2.7.11.1"/>
    </reaction>
</comment>
<dbReference type="GO" id="GO:0005524">
    <property type="term" value="F:ATP binding"/>
    <property type="evidence" value="ECO:0007669"/>
    <property type="project" value="UniProtKB-UniRule"/>
</dbReference>
<organism evidence="12 13">
    <name type="scientific">Erysiphe neolycopersici</name>
    <dbReference type="NCBI Taxonomy" id="212602"/>
    <lineage>
        <taxon>Eukaryota</taxon>
        <taxon>Fungi</taxon>
        <taxon>Dikarya</taxon>
        <taxon>Ascomycota</taxon>
        <taxon>Pezizomycotina</taxon>
        <taxon>Leotiomycetes</taxon>
        <taxon>Erysiphales</taxon>
        <taxon>Erysiphaceae</taxon>
        <taxon>Erysiphe</taxon>
    </lineage>
</organism>
<dbReference type="SMART" id="SM00220">
    <property type="entry name" value="S_TKc"/>
    <property type="match status" value="1"/>
</dbReference>
<dbReference type="PANTHER" id="PTHR24356:SF400">
    <property type="entry name" value="SERINE_THREONINE-PROTEIN KINASE CBK1"/>
    <property type="match status" value="1"/>
</dbReference>
<dbReference type="InterPro" id="IPR000719">
    <property type="entry name" value="Prot_kinase_dom"/>
</dbReference>
<dbReference type="PROSITE" id="PS00107">
    <property type="entry name" value="PROTEIN_KINASE_ATP"/>
    <property type="match status" value="1"/>
</dbReference>
<dbReference type="PROSITE" id="PS50011">
    <property type="entry name" value="PROTEIN_KINASE_DOM"/>
    <property type="match status" value="1"/>
</dbReference>
<evidence type="ECO:0000256" key="3">
    <source>
        <dbReference type="ARBA" id="ARBA00022679"/>
    </source>
</evidence>
<dbReference type="InterPro" id="IPR017441">
    <property type="entry name" value="Protein_kinase_ATP_BS"/>
</dbReference>
<dbReference type="STRING" id="212602.A0A420I603"/>
<dbReference type="EC" id="2.7.11.1" evidence="1"/>
<keyword evidence="4 9" id="KW-0547">Nucleotide-binding</keyword>
<dbReference type="PANTHER" id="PTHR24356">
    <property type="entry name" value="SERINE/THREONINE-PROTEIN KINASE"/>
    <property type="match status" value="1"/>
</dbReference>
<keyword evidence="5 12" id="KW-0418">Kinase</keyword>
<keyword evidence="6 9" id="KW-0067">ATP-binding</keyword>
<dbReference type="InterPro" id="IPR011009">
    <property type="entry name" value="Kinase-like_dom_sf"/>
</dbReference>
<keyword evidence="3" id="KW-0808">Transferase</keyword>
<feature type="domain" description="AGC-kinase C-terminal" evidence="11">
    <location>
        <begin position="496"/>
        <end position="576"/>
    </location>
</feature>
<dbReference type="InterPro" id="IPR000961">
    <property type="entry name" value="AGC-kinase_C"/>
</dbReference>
<dbReference type="InterPro" id="IPR050236">
    <property type="entry name" value="Ser_Thr_kinase_AGC"/>
</dbReference>
<evidence type="ECO:0000259" key="10">
    <source>
        <dbReference type="PROSITE" id="PS50011"/>
    </source>
</evidence>
<dbReference type="Gene3D" id="1.10.510.10">
    <property type="entry name" value="Transferase(Phosphotransferase) domain 1"/>
    <property type="match status" value="2"/>
</dbReference>
<comment type="caution">
    <text evidence="12">The sequence shown here is derived from an EMBL/GenBank/DDBJ whole genome shotgun (WGS) entry which is preliminary data.</text>
</comment>
<gene>
    <name evidence="12" type="ORF">OnM2_013018</name>
</gene>
<accession>A0A420I603</accession>
<evidence type="ECO:0000313" key="12">
    <source>
        <dbReference type="EMBL" id="RKF65082.1"/>
    </source>
</evidence>
<name>A0A420I603_9PEZI</name>
<keyword evidence="2" id="KW-0723">Serine/threonine-protein kinase</keyword>
<reference evidence="12 13" key="1">
    <citation type="journal article" date="2018" name="BMC Genomics">
        <title>Comparative genome analyses reveal sequence features reflecting distinct modes of host-adaptation between dicot and monocot powdery mildew.</title>
        <authorList>
            <person name="Wu Y."/>
            <person name="Ma X."/>
            <person name="Pan Z."/>
            <person name="Kale S.D."/>
            <person name="Song Y."/>
            <person name="King H."/>
            <person name="Zhang Q."/>
            <person name="Presley C."/>
            <person name="Deng X."/>
            <person name="Wei C.I."/>
            <person name="Xiao S."/>
        </authorList>
    </citation>
    <scope>NUCLEOTIDE SEQUENCE [LARGE SCALE GENOMIC DNA]</scope>
    <source>
        <strain evidence="12">UMSG2</strain>
    </source>
</reference>